<feature type="region of interest" description="Disordered" evidence="1">
    <location>
        <begin position="91"/>
        <end position="114"/>
    </location>
</feature>
<dbReference type="AlphaFoldDB" id="A0A151IQ54"/>
<feature type="compositionally biased region" description="Basic residues" evidence="1">
    <location>
        <begin position="91"/>
        <end position="107"/>
    </location>
</feature>
<keyword evidence="3" id="KW-1185">Reference proteome</keyword>
<protein>
    <submittedName>
        <fullName evidence="2">Uncharacterized protein</fullName>
    </submittedName>
</protein>
<evidence type="ECO:0000313" key="2">
    <source>
        <dbReference type="EMBL" id="KYN08294.1"/>
    </source>
</evidence>
<name>A0A151IQ54_9HYME</name>
<evidence type="ECO:0000256" key="1">
    <source>
        <dbReference type="SAM" id="MobiDB-lite"/>
    </source>
</evidence>
<proteinExistence type="predicted"/>
<organism evidence="2 3">
    <name type="scientific">Cyphomyrmex costatus</name>
    <dbReference type="NCBI Taxonomy" id="456900"/>
    <lineage>
        <taxon>Eukaryota</taxon>
        <taxon>Metazoa</taxon>
        <taxon>Ecdysozoa</taxon>
        <taxon>Arthropoda</taxon>
        <taxon>Hexapoda</taxon>
        <taxon>Insecta</taxon>
        <taxon>Pterygota</taxon>
        <taxon>Neoptera</taxon>
        <taxon>Endopterygota</taxon>
        <taxon>Hymenoptera</taxon>
        <taxon>Apocrita</taxon>
        <taxon>Aculeata</taxon>
        <taxon>Formicoidea</taxon>
        <taxon>Formicidae</taxon>
        <taxon>Myrmicinae</taxon>
        <taxon>Cyphomyrmex</taxon>
    </lineage>
</organism>
<dbReference type="Proteomes" id="UP000078542">
    <property type="component" value="Unassembled WGS sequence"/>
</dbReference>
<accession>A0A151IQ54</accession>
<dbReference type="EMBL" id="KQ976785">
    <property type="protein sequence ID" value="KYN08294.1"/>
    <property type="molecule type" value="Genomic_DNA"/>
</dbReference>
<evidence type="ECO:0000313" key="3">
    <source>
        <dbReference type="Proteomes" id="UP000078542"/>
    </source>
</evidence>
<sequence length="148" mass="17461">MRLPLQLDFCSVGENSWCLYEKAKVINKLSDYKHNSAMHKDVFKAVKLIYEELNSDKLPTKCIGARHTRTHARTRYFRRWSARTHFKFERKPRRQAPRVERRRRRATRPGLLARPHCHEFPNRSCSRTSLLRRLSLPLLFTSAAATAA</sequence>
<reference evidence="2 3" key="1">
    <citation type="submission" date="2016-03" db="EMBL/GenBank/DDBJ databases">
        <title>Cyphomyrmex costatus WGS genome.</title>
        <authorList>
            <person name="Nygaard S."/>
            <person name="Hu H."/>
            <person name="Boomsma J."/>
            <person name="Zhang G."/>
        </authorList>
    </citation>
    <scope>NUCLEOTIDE SEQUENCE [LARGE SCALE GENOMIC DNA]</scope>
    <source>
        <strain evidence="2">MS0001</strain>
        <tissue evidence="2">Whole body</tissue>
    </source>
</reference>
<gene>
    <name evidence="2" type="ORF">ALC62_00724</name>
</gene>